<dbReference type="GO" id="GO:0015171">
    <property type="term" value="F:amino acid transmembrane transporter activity"/>
    <property type="evidence" value="ECO:0007669"/>
    <property type="project" value="TreeGrafter"/>
</dbReference>
<dbReference type="GO" id="GO:0005886">
    <property type="term" value="C:plasma membrane"/>
    <property type="evidence" value="ECO:0007669"/>
    <property type="project" value="UniProtKB-SubCell"/>
</dbReference>
<evidence type="ECO:0000256" key="4">
    <source>
        <dbReference type="ARBA" id="ARBA00022989"/>
    </source>
</evidence>
<proteinExistence type="predicted"/>
<keyword evidence="3 6" id="KW-0812">Transmembrane</keyword>
<evidence type="ECO:0000313" key="8">
    <source>
        <dbReference type="Proteomes" id="UP000197424"/>
    </source>
</evidence>
<dbReference type="Pfam" id="PF01810">
    <property type="entry name" value="LysE"/>
    <property type="match status" value="1"/>
</dbReference>
<evidence type="ECO:0000256" key="6">
    <source>
        <dbReference type="SAM" id="Phobius"/>
    </source>
</evidence>
<evidence type="ECO:0000256" key="1">
    <source>
        <dbReference type="ARBA" id="ARBA00004651"/>
    </source>
</evidence>
<protein>
    <submittedName>
        <fullName evidence="7">L-lysine exporter, putative</fullName>
    </submittedName>
</protein>
<feature type="transmembrane region" description="Helical" evidence="6">
    <location>
        <begin position="22"/>
        <end position="40"/>
    </location>
</feature>
<comment type="subcellular location">
    <subcellularLocation>
        <location evidence="1">Cell membrane</location>
        <topology evidence="1">Multi-pass membrane protein</topology>
    </subcellularLocation>
</comment>
<name>A0A248LFP6_9NEIS</name>
<feature type="transmembrane region" description="Helical" evidence="6">
    <location>
        <begin position="159"/>
        <end position="182"/>
    </location>
</feature>
<dbReference type="PANTHER" id="PTHR30086">
    <property type="entry name" value="ARGININE EXPORTER PROTEIN ARGO"/>
    <property type="match status" value="1"/>
</dbReference>
<dbReference type="AlphaFoldDB" id="A0A248LFP6"/>
<keyword evidence="5 6" id="KW-0472">Membrane</keyword>
<feature type="transmembrane region" description="Helical" evidence="6">
    <location>
        <begin position="52"/>
        <end position="78"/>
    </location>
</feature>
<feature type="transmembrane region" description="Helical" evidence="6">
    <location>
        <begin position="194"/>
        <end position="212"/>
    </location>
</feature>
<dbReference type="PANTHER" id="PTHR30086:SF20">
    <property type="entry name" value="ARGININE EXPORTER PROTEIN ARGO-RELATED"/>
    <property type="match status" value="1"/>
</dbReference>
<evidence type="ECO:0000256" key="5">
    <source>
        <dbReference type="ARBA" id="ARBA00023136"/>
    </source>
</evidence>
<keyword evidence="2" id="KW-1003">Cell membrane</keyword>
<sequence length="213" mass="22678">MSITRRTLNGDTMSWMPMAEGFGMGASLIMMIGAQNAFVLQKGLQGQHRLPIALSCAMSDAILITLGVAGAGALILAHPTLLEVARWGGVAFLLWYGWAALRRAWQGESLLVGDGERGGLKTALLATFAVTWLNPHVYLDTVVLLGSLSAQQPEGGRYLFGLGASLASLTWFLSLAFGARLLAPLFARPVSWRVLDSCMAAFMLSLALGLALN</sequence>
<gene>
    <name evidence="7" type="ORF">LHGZ1_0787</name>
</gene>
<organism evidence="7 8">
    <name type="scientific">Laribacter hongkongensis</name>
    <dbReference type="NCBI Taxonomy" id="168471"/>
    <lineage>
        <taxon>Bacteria</taxon>
        <taxon>Pseudomonadati</taxon>
        <taxon>Pseudomonadota</taxon>
        <taxon>Betaproteobacteria</taxon>
        <taxon>Neisseriales</taxon>
        <taxon>Aquaspirillaceae</taxon>
        <taxon>Laribacter</taxon>
    </lineage>
</organism>
<dbReference type="OrthoDB" id="5638726at2"/>
<evidence type="ECO:0000256" key="2">
    <source>
        <dbReference type="ARBA" id="ARBA00022475"/>
    </source>
</evidence>
<reference evidence="8" key="1">
    <citation type="submission" date="2017-06" db="EMBL/GenBank/DDBJ databases">
        <title>Whole genome sequence of Laribacter hongkongensis LHGZ1.</title>
        <authorList>
            <person name="Chen D."/>
            <person name="Wu H."/>
            <person name="Chen J."/>
        </authorList>
    </citation>
    <scope>NUCLEOTIDE SEQUENCE [LARGE SCALE GENOMIC DNA]</scope>
    <source>
        <strain evidence="8">LHGZ1</strain>
    </source>
</reference>
<dbReference type="Proteomes" id="UP000197424">
    <property type="component" value="Chromosome"/>
</dbReference>
<feature type="transmembrane region" description="Helical" evidence="6">
    <location>
        <begin position="122"/>
        <end position="139"/>
    </location>
</feature>
<dbReference type="EMBL" id="CP022115">
    <property type="protein sequence ID" value="ASJ23618.1"/>
    <property type="molecule type" value="Genomic_DNA"/>
</dbReference>
<dbReference type="InterPro" id="IPR001123">
    <property type="entry name" value="LeuE-type"/>
</dbReference>
<feature type="transmembrane region" description="Helical" evidence="6">
    <location>
        <begin position="84"/>
        <end position="101"/>
    </location>
</feature>
<evidence type="ECO:0000313" key="7">
    <source>
        <dbReference type="EMBL" id="ASJ23618.1"/>
    </source>
</evidence>
<accession>A0A248LFP6</accession>
<keyword evidence="4 6" id="KW-1133">Transmembrane helix</keyword>
<evidence type="ECO:0000256" key="3">
    <source>
        <dbReference type="ARBA" id="ARBA00022692"/>
    </source>
</evidence>